<feature type="transmembrane region" description="Helical" evidence="7">
    <location>
        <begin position="203"/>
        <end position="223"/>
    </location>
</feature>
<evidence type="ECO:0000256" key="6">
    <source>
        <dbReference type="SAM" id="MobiDB-lite"/>
    </source>
</evidence>
<dbReference type="NCBIfam" id="TIGR03717">
    <property type="entry name" value="R_switched_YjbE"/>
    <property type="match status" value="1"/>
</dbReference>
<dbReference type="EMBL" id="JARRAG010000002">
    <property type="protein sequence ID" value="MDG3005318.1"/>
    <property type="molecule type" value="Genomic_DNA"/>
</dbReference>
<feature type="transmembrane region" description="Helical" evidence="7">
    <location>
        <begin position="44"/>
        <end position="62"/>
    </location>
</feature>
<feature type="transmembrane region" description="Helical" evidence="7">
    <location>
        <begin position="6"/>
        <end position="32"/>
    </location>
</feature>
<feature type="transmembrane region" description="Helical" evidence="7">
    <location>
        <begin position="137"/>
        <end position="155"/>
    </location>
</feature>
<proteinExistence type="inferred from homology"/>
<feature type="compositionally biased region" description="Low complexity" evidence="6">
    <location>
        <begin position="230"/>
        <end position="253"/>
    </location>
</feature>
<dbReference type="InterPro" id="IPR022301">
    <property type="entry name" value="Integral_membrane_YjbE"/>
</dbReference>
<protein>
    <submittedName>
        <fullName evidence="8">TerC family protein</fullName>
    </submittedName>
</protein>
<keyword evidence="4 7" id="KW-1133">Transmembrane helix</keyword>
<organism evidence="8 9">
    <name type="scientific">Paludisphaera mucosa</name>
    <dbReference type="NCBI Taxonomy" id="3030827"/>
    <lineage>
        <taxon>Bacteria</taxon>
        <taxon>Pseudomonadati</taxon>
        <taxon>Planctomycetota</taxon>
        <taxon>Planctomycetia</taxon>
        <taxon>Isosphaerales</taxon>
        <taxon>Isosphaeraceae</taxon>
        <taxon>Paludisphaera</taxon>
    </lineage>
</organism>
<evidence type="ECO:0000313" key="8">
    <source>
        <dbReference type="EMBL" id="MDG3005318.1"/>
    </source>
</evidence>
<sequence length="261" mass="28319">MVVDFAFVIAILKIILFDLVLSGDNAVVIGLAAHRLPPKQRKQAMIWGCGLAIVMRIGLTLIVSTLLFIPGLRFIGAVLLAWIACKLMQEEAQAAADPTVAPTSLLKAVQRIAMADFIMSLDNVLAIASAAQSWSQIVLGLVLSIMMLLFLSAIITEIMSRYRWIAYAGAALLAWTAADMMAHDLHEFFHAGYVAGWPEFPQWGVWALRIGLVTLCLTINWWLPGSARPAAYSHESEPEPAAETAAGPAPVESPVERVVES</sequence>
<dbReference type="Proteomes" id="UP001216907">
    <property type="component" value="Unassembled WGS sequence"/>
</dbReference>
<comment type="caution">
    <text evidence="8">The sequence shown here is derived from an EMBL/GenBank/DDBJ whole genome shotgun (WGS) entry which is preliminary data.</text>
</comment>
<dbReference type="PANTHER" id="PTHR30238:SF4">
    <property type="entry name" value="SLL1022 PROTEIN"/>
    <property type="match status" value="1"/>
</dbReference>
<evidence type="ECO:0000256" key="1">
    <source>
        <dbReference type="ARBA" id="ARBA00004141"/>
    </source>
</evidence>
<comment type="subcellular location">
    <subcellularLocation>
        <location evidence="1">Membrane</location>
        <topology evidence="1">Multi-pass membrane protein</topology>
    </subcellularLocation>
</comment>
<keyword evidence="5 7" id="KW-0472">Membrane</keyword>
<accession>A0ABT6FCJ7</accession>
<name>A0ABT6FCJ7_9BACT</name>
<reference evidence="8 9" key="1">
    <citation type="submission" date="2023-03" db="EMBL/GenBank/DDBJ databases">
        <title>Paludisphaera mucosa sp. nov. a novel planctomycete from northern fen.</title>
        <authorList>
            <person name="Ivanova A."/>
        </authorList>
    </citation>
    <scope>NUCLEOTIDE SEQUENCE [LARGE SCALE GENOMIC DNA]</scope>
    <source>
        <strain evidence="8 9">Pla2</strain>
    </source>
</reference>
<evidence type="ECO:0000256" key="4">
    <source>
        <dbReference type="ARBA" id="ARBA00022989"/>
    </source>
</evidence>
<evidence type="ECO:0000256" key="3">
    <source>
        <dbReference type="ARBA" id="ARBA00022692"/>
    </source>
</evidence>
<evidence type="ECO:0000256" key="2">
    <source>
        <dbReference type="ARBA" id="ARBA00007511"/>
    </source>
</evidence>
<feature type="region of interest" description="Disordered" evidence="6">
    <location>
        <begin position="230"/>
        <end position="261"/>
    </location>
</feature>
<keyword evidence="9" id="KW-1185">Reference proteome</keyword>
<gene>
    <name evidence="8" type="ORF">PZE19_16125</name>
</gene>
<keyword evidence="3 7" id="KW-0812">Transmembrane</keyword>
<dbReference type="Pfam" id="PF03741">
    <property type="entry name" value="TerC"/>
    <property type="match status" value="1"/>
</dbReference>
<evidence type="ECO:0000313" key="9">
    <source>
        <dbReference type="Proteomes" id="UP001216907"/>
    </source>
</evidence>
<evidence type="ECO:0000256" key="7">
    <source>
        <dbReference type="SAM" id="Phobius"/>
    </source>
</evidence>
<comment type="similarity">
    <text evidence="2">Belongs to the TerC family.</text>
</comment>
<feature type="transmembrane region" description="Helical" evidence="7">
    <location>
        <begin position="164"/>
        <end position="183"/>
    </location>
</feature>
<dbReference type="RefSeq" id="WP_277861663.1">
    <property type="nucleotide sequence ID" value="NZ_JARRAG010000002.1"/>
</dbReference>
<dbReference type="InterPro" id="IPR005496">
    <property type="entry name" value="Integral_membrane_TerC"/>
</dbReference>
<evidence type="ECO:0000256" key="5">
    <source>
        <dbReference type="ARBA" id="ARBA00023136"/>
    </source>
</evidence>
<dbReference type="PANTHER" id="PTHR30238">
    <property type="entry name" value="MEMBRANE BOUND PREDICTED REDOX MODULATOR"/>
    <property type="match status" value="1"/>
</dbReference>